<organism evidence="3 4">
    <name type="scientific">Halteria grandinella</name>
    <dbReference type="NCBI Taxonomy" id="5974"/>
    <lineage>
        <taxon>Eukaryota</taxon>
        <taxon>Sar</taxon>
        <taxon>Alveolata</taxon>
        <taxon>Ciliophora</taxon>
        <taxon>Intramacronucleata</taxon>
        <taxon>Spirotrichea</taxon>
        <taxon>Stichotrichia</taxon>
        <taxon>Sporadotrichida</taxon>
        <taxon>Halteriidae</taxon>
        <taxon>Halteria</taxon>
    </lineage>
</organism>
<feature type="region of interest" description="Disordered" evidence="1">
    <location>
        <begin position="152"/>
        <end position="183"/>
    </location>
</feature>
<proteinExistence type="predicted"/>
<keyword evidence="4" id="KW-1185">Reference proteome</keyword>
<reference evidence="3" key="1">
    <citation type="submission" date="2019-06" db="EMBL/GenBank/DDBJ databases">
        <authorList>
            <person name="Zheng W."/>
        </authorList>
    </citation>
    <scope>NUCLEOTIDE SEQUENCE</scope>
    <source>
        <strain evidence="3">QDHG01</strain>
    </source>
</reference>
<evidence type="ECO:0000313" key="3">
    <source>
        <dbReference type="EMBL" id="TNV78921.1"/>
    </source>
</evidence>
<dbReference type="AlphaFoldDB" id="A0A8J8T2B3"/>
<evidence type="ECO:0000256" key="1">
    <source>
        <dbReference type="SAM" id="MobiDB-lite"/>
    </source>
</evidence>
<evidence type="ECO:0000256" key="2">
    <source>
        <dbReference type="SAM" id="Phobius"/>
    </source>
</evidence>
<dbReference type="EMBL" id="RRYP01009647">
    <property type="protein sequence ID" value="TNV78921.1"/>
    <property type="molecule type" value="Genomic_DNA"/>
</dbReference>
<feature type="transmembrane region" description="Helical" evidence="2">
    <location>
        <begin position="55"/>
        <end position="75"/>
    </location>
</feature>
<feature type="transmembrane region" description="Helical" evidence="2">
    <location>
        <begin position="23"/>
        <end position="43"/>
    </location>
</feature>
<protein>
    <submittedName>
        <fullName evidence="3">Uncharacterized protein</fullName>
    </submittedName>
</protein>
<sequence>MFLSSLGILGADIFLFVKTGANVFSWVFLGLGGALFVCSLMSFKLRRSIHLLGFYLLVIFSIFFFQLIATILLLVEKSGIIDKLWEKAGEAIQKEQEFKEALNENIKSVSVAMIVFSLILLSAFITGLLYRKSTANRTEDLKDHLIDQHRKDQQNQALEQAKAKNDAKRAEMEAKYPELAKYR</sequence>
<dbReference type="OrthoDB" id="323270at2759"/>
<accession>A0A8J8T2B3</accession>
<keyword evidence="2" id="KW-0812">Transmembrane</keyword>
<name>A0A8J8T2B3_HALGN</name>
<feature type="compositionally biased region" description="Basic and acidic residues" evidence="1">
    <location>
        <begin position="161"/>
        <end position="183"/>
    </location>
</feature>
<keyword evidence="2" id="KW-0472">Membrane</keyword>
<dbReference type="Proteomes" id="UP000785679">
    <property type="component" value="Unassembled WGS sequence"/>
</dbReference>
<gene>
    <name evidence="3" type="ORF">FGO68_gene6717</name>
</gene>
<evidence type="ECO:0000313" key="4">
    <source>
        <dbReference type="Proteomes" id="UP000785679"/>
    </source>
</evidence>
<feature type="transmembrane region" description="Helical" evidence="2">
    <location>
        <begin position="109"/>
        <end position="130"/>
    </location>
</feature>
<comment type="caution">
    <text evidence="3">The sequence shown here is derived from an EMBL/GenBank/DDBJ whole genome shotgun (WGS) entry which is preliminary data.</text>
</comment>
<keyword evidence="2" id="KW-1133">Transmembrane helix</keyword>